<name>A0A9X6Z5W4_BACTU</name>
<dbReference type="EMBL" id="NTUS01000013">
    <property type="protein sequence ID" value="PFB09150.1"/>
    <property type="molecule type" value="Genomic_DNA"/>
</dbReference>
<accession>A0A9X6Z5W4</accession>
<reference evidence="1 2" key="1">
    <citation type="submission" date="2017-09" db="EMBL/GenBank/DDBJ databases">
        <title>Large-scale bioinformatics analysis of Bacillus genomes uncovers conserved roles of natural products in bacterial physiology.</title>
        <authorList>
            <consortium name="Agbiome Team Llc"/>
            <person name="Bleich R.M."/>
            <person name="Kirk G.J."/>
            <person name="Santa Maria K.C."/>
            <person name="Allen S.E."/>
            <person name="Farag S."/>
            <person name="Shank E.A."/>
            <person name="Bowers A."/>
        </authorList>
    </citation>
    <scope>NUCLEOTIDE SEQUENCE [LARGE SCALE GENOMIC DNA]</scope>
    <source>
        <strain evidence="1 2">AFS015413</strain>
    </source>
</reference>
<evidence type="ECO:0000313" key="2">
    <source>
        <dbReference type="Proteomes" id="UP000220397"/>
    </source>
</evidence>
<dbReference type="AlphaFoldDB" id="A0A9X6Z5W4"/>
<protein>
    <submittedName>
        <fullName evidence="1">Uncharacterized protein</fullName>
    </submittedName>
</protein>
<proteinExistence type="predicted"/>
<dbReference type="Proteomes" id="UP000220397">
    <property type="component" value="Unassembled WGS sequence"/>
</dbReference>
<organism evidence="1 2">
    <name type="scientific">Bacillus thuringiensis</name>
    <dbReference type="NCBI Taxonomy" id="1428"/>
    <lineage>
        <taxon>Bacteria</taxon>
        <taxon>Bacillati</taxon>
        <taxon>Bacillota</taxon>
        <taxon>Bacilli</taxon>
        <taxon>Bacillales</taxon>
        <taxon>Bacillaceae</taxon>
        <taxon>Bacillus</taxon>
        <taxon>Bacillus cereus group</taxon>
    </lineage>
</organism>
<comment type="caution">
    <text evidence="1">The sequence shown here is derived from an EMBL/GenBank/DDBJ whole genome shotgun (WGS) entry which is preliminary data.</text>
</comment>
<dbReference type="RefSeq" id="WP_098368640.1">
    <property type="nucleotide sequence ID" value="NZ_NTUS01000013.1"/>
</dbReference>
<evidence type="ECO:0000313" key="1">
    <source>
        <dbReference type="EMBL" id="PFB09150.1"/>
    </source>
</evidence>
<sequence length="391" mass="45791">MNGSFKVVDILTKRVIKVYSYATITDKEKKKLRENNNILMFCCCGKEDIEQKISSDLKIYNAVNGAVHDIDCYKHHDYQPIDYKSGWGEEMQDGKIVYTANLVGLIPENKKETLPVDDRIGTTSNMGNNASTKKVEGKVTIRGFCTRLNLLTWKKYRYFQAKEKVSIEEFGKKIFAMSGQIQISSKKKFLGDLWFKKSKVKTLNPKKDSLFIYMKYIDYEEKEYGVKVQCVDNFGKKHFFFAEKDVLDDKLTNERVVNGTMIISGFVHRKKLNSEVLYLGEFTLFKVNKYGLFSESSHEIEVYEEMTNKDIPFYKPFEGLLEFNDYKADFIIDSTKKIVGEVFGVNTEQYLIDREKKIQLMNNLKDTYDFWYWDAYTGELMPRIPDEWSNY</sequence>
<gene>
    <name evidence="1" type="ORF">CN398_05980</name>
</gene>